<dbReference type="Proteomes" id="UP000050277">
    <property type="component" value="Unassembled WGS sequence"/>
</dbReference>
<evidence type="ECO:0000313" key="3">
    <source>
        <dbReference type="Proteomes" id="UP000050277"/>
    </source>
</evidence>
<comment type="caution">
    <text evidence="2">The sequence shown here is derived from an EMBL/GenBank/DDBJ whole genome shotgun (WGS) entry which is preliminary data.</text>
</comment>
<dbReference type="Pfam" id="PF03237">
    <property type="entry name" value="Terminase_6N"/>
    <property type="match status" value="1"/>
</dbReference>
<dbReference type="STRING" id="70996.SE18_24540"/>
<dbReference type="Gene3D" id="3.40.50.300">
    <property type="entry name" value="P-loop containing nucleotide triphosphate hydrolases"/>
    <property type="match status" value="1"/>
</dbReference>
<dbReference type="AlphaFoldDB" id="A0A0P6XJK3"/>
<sequence length="440" mass="49212">MPRDQLTNFLRLGCIMQPRQLAASAAARRCDAPDGPTELGYGGARGGGKSHWLLGQLAEDCLRYPGLKCLLLRKVGKALAEAFFDLLPKVMGGIHGQYTYVPSNSTLTFANGSRIIIGHFQKESDIDAYLGLEYDVIGVEEATTLTAQKYVDIRTCCRSSKPNWRPRTYSTTNPGNIGHAWYKERFITNRDADRVFIPATADDNAFNNPEYRAILDSLTGWRLRAWRYGDWDIAAGQFFTNFRRELHVIKPFVIPDDWTVWGAMDYGFHHYTMAYLLAEDGDGNIYHVAEHGERGWLIPDNAASINAMFERHGVTANRLKTFVAGTDVFAKKEDGITIADKYRAHSIVLKPATTNRINGAAEYLARLGNPDAGRAPRMFMFDTCTRLINCIPSLQVDPNRPEDVRKVNVDDDGRGGDDPYDASRYGIMAATTANLMWSFG</sequence>
<keyword evidence="3" id="KW-1185">Reference proteome</keyword>
<gene>
    <name evidence="2" type="ORF">SE18_24540</name>
</gene>
<evidence type="ECO:0000313" key="2">
    <source>
        <dbReference type="EMBL" id="KPL80227.1"/>
    </source>
</evidence>
<feature type="compositionally biased region" description="Basic and acidic residues" evidence="1">
    <location>
        <begin position="399"/>
        <end position="417"/>
    </location>
</feature>
<dbReference type="InterPro" id="IPR027417">
    <property type="entry name" value="P-loop_NTPase"/>
</dbReference>
<evidence type="ECO:0000256" key="1">
    <source>
        <dbReference type="SAM" id="MobiDB-lite"/>
    </source>
</evidence>
<dbReference type="Gene3D" id="3.30.420.280">
    <property type="match status" value="1"/>
</dbReference>
<proteinExistence type="predicted"/>
<protein>
    <submittedName>
        <fullName evidence="2">Uncharacterized protein</fullName>
    </submittedName>
</protein>
<organism evidence="2 3">
    <name type="scientific">Herpetosiphon geysericola</name>
    <dbReference type="NCBI Taxonomy" id="70996"/>
    <lineage>
        <taxon>Bacteria</taxon>
        <taxon>Bacillati</taxon>
        <taxon>Chloroflexota</taxon>
        <taxon>Chloroflexia</taxon>
        <taxon>Herpetosiphonales</taxon>
        <taxon>Herpetosiphonaceae</taxon>
        <taxon>Herpetosiphon</taxon>
    </lineage>
</organism>
<reference evidence="2 3" key="1">
    <citation type="submission" date="2015-07" db="EMBL/GenBank/DDBJ databases">
        <title>Whole genome sequence of Herpetosiphon geysericola DSM 7119.</title>
        <authorList>
            <person name="Hemp J."/>
            <person name="Ward L.M."/>
            <person name="Pace L.A."/>
            <person name="Fischer W.W."/>
        </authorList>
    </citation>
    <scope>NUCLEOTIDE SEQUENCE [LARGE SCALE GENOMIC DNA]</scope>
    <source>
        <strain evidence="2 3">DSM 7119</strain>
    </source>
</reference>
<dbReference type="EMBL" id="LGKP01000040">
    <property type="protein sequence ID" value="KPL80227.1"/>
    <property type="molecule type" value="Genomic_DNA"/>
</dbReference>
<feature type="region of interest" description="Disordered" evidence="1">
    <location>
        <begin position="399"/>
        <end position="418"/>
    </location>
</feature>
<name>A0A0P6XJK3_9CHLR</name>
<accession>A0A0P6XJK3</accession>